<dbReference type="Proteomes" id="UP001153148">
    <property type="component" value="Unassembled WGS sequence"/>
</dbReference>
<keyword evidence="3" id="KW-1185">Reference proteome</keyword>
<evidence type="ECO:0000256" key="1">
    <source>
        <dbReference type="SAM" id="MobiDB-lite"/>
    </source>
</evidence>
<evidence type="ECO:0000313" key="3">
    <source>
        <dbReference type="Proteomes" id="UP001153148"/>
    </source>
</evidence>
<gene>
    <name evidence="2" type="ORF">TPAB3V08_LOCUS15155</name>
</gene>
<evidence type="ECO:0000313" key="2">
    <source>
        <dbReference type="EMBL" id="CAG2068212.1"/>
    </source>
</evidence>
<sequence>MREPGGPTPGSKDSDEEDVTLLLDEGDGRGGAVMLGDGKDGIAEPLYRLLGEIFDMKGVFKWFRKTLITFVQITYGRTINRLLFRNN</sequence>
<reference evidence="2" key="1">
    <citation type="submission" date="2021-03" db="EMBL/GenBank/DDBJ databases">
        <authorList>
            <person name="Tran Van P."/>
        </authorList>
    </citation>
    <scope>NUCLEOTIDE SEQUENCE</scope>
</reference>
<proteinExistence type="predicted"/>
<name>A0ABN7PK99_TIMPD</name>
<comment type="caution">
    <text evidence="2">The sequence shown here is derived from an EMBL/GenBank/DDBJ whole genome shotgun (WGS) entry which is preliminary data.</text>
</comment>
<organism evidence="2 3">
    <name type="scientific">Timema podura</name>
    <name type="common">Walking stick</name>
    <dbReference type="NCBI Taxonomy" id="61482"/>
    <lineage>
        <taxon>Eukaryota</taxon>
        <taxon>Metazoa</taxon>
        <taxon>Ecdysozoa</taxon>
        <taxon>Arthropoda</taxon>
        <taxon>Hexapoda</taxon>
        <taxon>Insecta</taxon>
        <taxon>Pterygota</taxon>
        <taxon>Neoptera</taxon>
        <taxon>Polyneoptera</taxon>
        <taxon>Phasmatodea</taxon>
        <taxon>Timematodea</taxon>
        <taxon>Timematoidea</taxon>
        <taxon>Timematidae</taxon>
        <taxon>Timema</taxon>
    </lineage>
</organism>
<dbReference type="EMBL" id="CAJPIN010084402">
    <property type="protein sequence ID" value="CAG2068212.1"/>
    <property type="molecule type" value="Genomic_DNA"/>
</dbReference>
<feature type="region of interest" description="Disordered" evidence="1">
    <location>
        <begin position="1"/>
        <end position="32"/>
    </location>
</feature>
<protein>
    <submittedName>
        <fullName evidence="2">Uncharacterized protein</fullName>
    </submittedName>
</protein>
<accession>A0ABN7PK99</accession>